<dbReference type="Proteomes" id="UP000247698">
    <property type="component" value="Unassembled WGS sequence"/>
</dbReference>
<keyword evidence="1" id="KW-0812">Transmembrane</keyword>
<organism evidence="2 4">
    <name type="scientific">Lactobacillus melliventris</name>
    <dbReference type="NCBI Taxonomy" id="1218507"/>
    <lineage>
        <taxon>Bacteria</taxon>
        <taxon>Bacillati</taxon>
        <taxon>Bacillota</taxon>
        <taxon>Bacilli</taxon>
        <taxon>Lactobacillales</taxon>
        <taxon>Lactobacillaceae</taxon>
        <taxon>Lactobacillus</taxon>
    </lineage>
</organism>
<proteinExistence type="predicted"/>
<dbReference type="OrthoDB" id="2298188at2"/>
<feature type="transmembrane region" description="Helical" evidence="1">
    <location>
        <begin position="78"/>
        <end position="98"/>
    </location>
</feature>
<name>A0A0F4LJJ5_9LACO</name>
<feature type="transmembrane region" description="Helical" evidence="1">
    <location>
        <begin position="6"/>
        <end position="30"/>
    </location>
</feature>
<reference evidence="2 4" key="1">
    <citation type="submission" date="2015-01" db="EMBL/GenBank/DDBJ databases">
        <title>Comparative genomics of the lactic acid bacteria isolated from the honey bee gut.</title>
        <authorList>
            <person name="Ellegaard K.M."/>
            <person name="Tamarit D."/>
            <person name="Javelind E."/>
            <person name="Olofsson T."/>
            <person name="Andersson S.G."/>
            <person name="Vasquez A."/>
        </authorList>
    </citation>
    <scope>NUCLEOTIDE SEQUENCE [LARGE SCALE GENOMIC DNA]</scope>
    <source>
        <strain evidence="2 4">Hma8</strain>
    </source>
</reference>
<dbReference type="EMBL" id="QGLG01000001">
    <property type="protein sequence ID" value="PXY86200.1"/>
    <property type="molecule type" value="Genomic_DNA"/>
</dbReference>
<dbReference type="Proteomes" id="UP000033531">
    <property type="component" value="Unassembled WGS sequence"/>
</dbReference>
<keyword evidence="5" id="KW-1185">Reference proteome</keyword>
<gene>
    <name evidence="3" type="ORF">DK873_01240</name>
    <name evidence="2" type="ORF">JF74_02470</name>
</gene>
<feature type="transmembrane region" description="Helical" evidence="1">
    <location>
        <begin position="37"/>
        <end position="58"/>
    </location>
</feature>
<dbReference type="EMBL" id="JXLI01000006">
    <property type="protein sequence ID" value="KJY57746.1"/>
    <property type="molecule type" value="Genomic_DNA"/>
</dbReference>
<evidence type="ECO:0000313" key="2">
    <source>
        <dbReference type="EMBL" id="KJY57746.1"/>
    </source>
</evidence>
<keyword evidence="1" id="KW-1133">Transmembrane helix</keyword>
<dbReference type="AlphaFoldDB" id="A0A0F4LJJ5"/>
<evidence type="ECO:0000313" key="4">
    <source>
        <dbReference type="Proteomes" id="UP000033531"/>
    </source>
</evidence>
<evidence type="ECO:0000313" key="3">
    <source>
        <dbReference type="EMBL" id="PXY86200.1"/>
    </source>
</evidence>
<sequence length="104" mass="11879">MFATVFYWIIIAATGLWGIWSAAWSIIYVAKHENGNLWIFAIINVLILALIGLADLIYSTEGNQWYWFASTRADISLLVYMLLAYCVLVILQVIFGFTRKPKKA</sequence>
<evidence type="ECO:0000313" key="5">
    <source>
        <dbReference type="Proteomes" id="UP000247698"/>
    </source>
</evidence>
<reference evidence="3 5" key="2">
    <citation type="submission" date="2018-05" db="EMBL/GenBank/DDBJ databases">
        <title>Reference genomes for bee gut microbiota database.</title>
        <authorList>
            <person name="Ellegaard K.M."/>
        </authorList>
    </citation>
    <scope>NUCLEOTIDE SEQUENCE [LARGE SCALE GENOMIC DNA]</scope>
    <source>
        <strain evidence="3 5">ESL0184</strain>
    </source>
</reference>
<comment type="caution">
    <text evidence="2">The sequence shown here is derived from an EMBL/GenBank/DDBJ whole genome shotgun (WGS) entry which is preliminary data.</text>
</comment>
<dbReference type="HOGENOM" id="CLU_177694_0_0_9"/>
<accession>A0A0F4LJJ5</accession>
<protein>
    <submittedName>
        <fullName evidence="2">Uncharacterized protein</fullName>
    </submittedName>
</protein>
<dbReference type="RefSeq" id="WP_046324199.1">
    <property type="nucleotide sequence ID" value="NZ_JBHTMT010000006.1"/>
</dbReference>
<dbReference type="PATRIC" id="fig|1218507.3.peg.412"/>
<evidence type="ECO:0000256" key="1">
    <source>
        <dbReference type="SAM" id="Phobius"/>
    </source>
</evidence>
<keyword evidence="1" id="KW-0472">Membrane</keyword>